<dbReference type="PANTHER" id="PTHR42993:SF1">
    <property type="entry name" value="MAOC-LIKE DEHYDRATASE DOMAIN-CONTAINING PROTEIN"/>
    <property type="match status" value="1"/>
</dbReference>
<dbReference type="Proteomes" id="UP000009080">
    <property type="component" value="Chromosome"/>
</dbReference>
<dbReference type="Pfam" id="PF01575">
    <property type="entry name" value="MaoC_dehydratas"/>
    <property type="match status" value="1"/>
</dbReference>
<protein>
    <submittedName>
        <fullName evidence="2">MaoC domain protein</fullName>
    </submittedName>
</protein>
<accession>C5BIK8</accession>
<dbReference type="InterPro" id="IPR002539">
    <property type="entry name" value="MaoC-like_dom"/>
</dbReference>
<dbReference type="Gene3D" id="3.10.129.10">
    <property type="entry name" value="Hotdog Thioesterase"/>
    <property type="match status" value="1"/>
</dbReference>
<organism evidence="2 3">
    <name type="scientific">Teredinibacter turnerae (strain ATCC 39867 / T7901)</name>
    <dbReference type="NCBI Taxonomy" id="377629"/>
    <lineage>
        <taxon>Bacteria</taxon>
        <taxon>Pseudomonadati</taxon>
        <taxon>Pseudomonadota</taxon>
        <taxon>Gammaproteobacteria</taxon>
        <taxon>Cellvibrionales</taxon>
        <taxon>Cellvibrionaceae</taxon>
        <taxon>Teredinibacter</taxon>
    </lineage>
</organism>
<dbReference type="CDD" id="cd03450">
    <property type="entry name" value="NodN"/>
    <property type="match status" value="1"/>
</dbReference>
<dbReference type="AlphaFoldDB" id="C5BIK8"/>
<name>C5BIK8_TERTT</name>
<dbReference type="STRING" id="377629.TERTU_1977"/>
<proteinExistence type="predicted"/>
<evidence type="ECO:0000313" key="3">
    <source>
        <dbReference type="Proteomes" id="UP000009080"/>
    </source>
</evidence>
<dbReference type="InterPro" id="IPR039375">
    <property type="entry name" value="NodN-like"/>
</dbReference>
<gene>
    <name evidence="2" type="ordered locus">TERTU_1977</name>
</gene>
<dbReference type="EMBL" id="CP001614">
    <property type="protein sequence ID" value="ACR11892.1"/>
    <property type="molecule type" value="Genomic_DNA"/>
</dbReference>
<evidence type="ECO:0000313" key="2">
    <source>
        <dbReference type="EMBL" id="ACR11892.1"/>
    </source>
</evidence>
<dbReference type="PANTHER" id="PTHR42993">
    <property type="entry name" value="MAOC-LIKE DEHYDRATASE DOMAIN-CONTAINING PROTEIN"/>
    <property type="match status" value="1"/>
</dbReference>
<dbReference type="SUPFAM" id="SSF54637">
    <property type="entry name" value="Thioesterase/thiol ester dehydrase-isomerase"/>
    <property type="match status" value="1"/>
</dbReference>
<dbReference type="RefSeq" id="WP_015818004.1">
    <property type="nucleotide sequence ID" value="NC_012997.1"/>
</dbReference>
<reference evidence="2 3" key="1">
    <citation type="journal article" date="2009" name="PLoS ONE">
        <title>The complete genome of Teredinibacter turnerae T7901: an intracellular endosymbiont of marine wood-boring bivalves (shipworms).</title>
        <authorList>
            <person name="Yang J.C."/>
            <person name="Madupu R."/>
            <person name="Durkin A.S."/>
            <person name="Ekborg N.A."/>
            <person name="Pedamallu C.S."/>
            <person name="Hostetler J.B."/>
            <person name="Radune D."/>
            <person name="Toms B.S."/>
            <person name="Henrissat B."/>
            <person name="Coutinho P.M."/>
            <person name="Schwarz S."/>
            <person name="Field L."/>
            <person name="Trindade-Silva A.E."/>
            <person name="Soares C.A.G."/>
            <person name="Elshahawi S."/>
            <person name="Hanora A."/>
            <person name="Schmidt E.W."/>
            <person name="Haygood M.G."/>
            <person name="Posfai J."/>
            <person name="Benner J."/>
            <person name="Madinger C."/>
            <person name="Nove J."/>
            <person name="Anton B."/>
            <person name="Chaudhary K."/>
            <person name="Foster J."/>
            <person name="Holman A."/>
            <person name="Kumar S."/>
            <person name="Lessard P.A."/>
            <person name="Luyten Y.A."/>
            <person name="Slatko B."/>
            <person name="Wood N."/>
            <person name="Wu B."/>
            <person name="Teplitski M."/>
            <person name="Mougous J.D."/>
            <person name="Ward N."/>
            <person name="Eisen J.A."/>
            <person name="Badger J.H."/>
            <person name="Distel D.L."/>
        </authorList>
    </citation>
    <scope>NUCLEOTIDE SEQUENCE [LARGE SCALE GENOMIC DNA]</scope>
    <source>
        <strain evidence="3">ATCC 39867 / T7901</strain>
    </source>
</reference>
<feature type="domain" description="MaoC-like" evidence="1">
    <location>
        <begin position="81"/>
        <end position="197"/>
    </location>
</feature>
<keyword evidence="3" id="KW-1185">Reference proteome</keyword>
<evidence type="ECO:0000259" key="1">
    <source>
        <dbReference type="Pfam" id="PF01575"/>
    </source>
</evidence>
<dbReference type="KEGG" id="ttu:TERTU_1977"/>
<dbReference type="OrthoDB" id="9801735at2"/>
<dbReference type="InterPro" id="IPR029069">
    <property type="entry name" value="HotDog_dom_sf"/>
</dbReference>
<dbReference type="HOGENOM" id="CLU_108911_1_0_6"/>
<dbReference type="eggNOG" id="COG2030">
    <property type="taxonomic scope" value="Bacteria"/>
</dbReference>
<sequence>MNIVELLKEKGQQLQLSNGEFIRRLEPQVRELKETFNQSVSNSFASAFFSRFIAVANEELHPAVVPLPAVVELASSLRRKLGQEVHLGEWHLVDQSMIDSFAQATGDTQWIHTDPVRAERESPFKSTIAHGFLIVSLLPKMRGLEEYAKVHYPNSRMVVNCGMNDLRFITPVKSGSRLRSRTYLRKYELNKRSIDLTEEVIVEIELGRKEACRVELLTRVYL</sequence>